<keyword evidence="2" id="KW-0479">Metal-binding</keyword>
<keyword evidence="4" id="KW-0862">Zinc</keyword>
<dbReference type="GO" id="GO:0006508">
    <property type="term" value="P:proteolysis"/>
    <property type="evidence" value="ECO:0007669"/>
    <property type="project" value="UniProtKB-KW"/>
</dbReference>
<dbReference type="PROSITE" id="PS01302">
    <property type="entry name" value="UPF0758"/>
    <property type="match status" value="1"/>
</dbReference>
<dbReference type="Pfam" id="PF04002">
    <property type="entry name" value="RadC"/>
    <property type="match status" value="1"/>
</dbReference>
<dbReference type="Proteomes" id="UP000253628">
    <property type="component" value="Unassembled WGS sequence"/>
</dbReference>
<evidence type="ECO:0000256" key="5">
    <source>
        <dbReference type="ARBA" id="ARBA00023049"/>
    </source>
</evidence>
<evidence type="ECO:0000313" key="8">
    <source>
        <dbReference type="Proteomes" id="UP000253628"/>
    </source>
</evidence>
<dbReference type="GO" id="GO:0046872">
    <property type="term" value="F:metal ion binding"/>
    <property type="evidence" value="ECO:0007669"/>
    <property type="project" value="UniProtKB-KW"/>
</dbReference>
<evidence type="ECO:0000259" key="6">
    <source>
        <dbReference type="PROSITE" id="PS50249"/>
    </source>
</evidence>
<keyword evidence="5" id="KW-0482">Metalloprotease</keyword>
<evidence type="ECO:0000256" key="3">
    <source>
        <dbReference type="ARBA" id="ARBA00022801"/>
    </source>
</evidence>
<proteinExistence type="predicted"/>
<dbReference type="RefSeq" id="WP_113935087.1">
    <property type="nucleotide sequence ID" value="NZ_JACCEU010000014.1"/>
</dbReference>
<dbReference type="AlphaFoldDB" id="A0A366H096"/>
<sequence>MSQSSFSSLDSALLVHDAQGRYLPATTDQILEAARQAVDQKLVRGTAFTSPAVVKEYLTAKLAGFDVEMFAVLFLDSQHRLIEYVEMFRGTLNQASVYPREVARAALNRHAAAVIVAHNHPSGNPEPSAADKALTAHLKKALALLDVNTLDHVVVAGRETVSFAERGLL</sequence>
<dbReference type="EMBL" id="QNRQ01000018">
    <property type="protein sequence ID" value="RBP35254.1"/>
    <property type="molecule type" value="Genomic_DNA"/>
</dbReference>
<evidence type="ECO:0000256" key="4">
    <source>
        <dbReference type="ARBA" id="ARBA00022833"/>
    </source>
</evidence>
<keyword evidence="8" id="KW-1185">Reference proteome</keyword>
<protein>
    <submittedName>
        <fullName evidence="7">DNA repair protein RadC</fullName>
    </submittedName>
</protein>
<reference evidence="7 8" key="1">
    <citation type="submission" date="2018-06" db="EMBL/GenBank/DDBJ databases">
        <title>Genomic Encyclopedia of Type Strains, Phase IV (KMG-IV): sequencing the most valuable type-strain genomes for metagenomic binning, comparative biology and taxonomic classification.</title>
        <authorList>
            <person name="Goeker M."/>
        </authorList>
    </citation>
    <scope>NUCLEOTIDE SEQUENCE [LARGE SCALE GENOMIC DNA]</scope>
    <source>
        <strain evidence="7 8">DSM 25520</strain>
    </source>
</reference>
<name>A0A366H096_9BURK</name>
<dbReference type="CDD" id="cd08071">
    <property type="entry name" value="MPN_DUF2466"/>
    <property type="match status" value="1"/>
</dbReference>
<dbReference type="SUPFAM" id="SSF102712">
    <property type="entry name" value="JAB1/MPN domain"/>
    <property type="match status" value="1"/>
</dbReference>
<dbReference type="PANTHER" id="PTHR30471:SF6">
    <property type="entry name" value="UPF0758 PROTEIN VC_0510"/>
    <property type="match status" value="1"/>
</dbReference>
<dbReference type="InterPro" id="IPR020891">
    <property type="entry name" value="UPF0758_CS"/>
</dbReference>
<comment type="caution">
    <text evidence="7">The sequence shown here is derived from an EMBL/GenBank/DDBJ whole genome shotgun (WGS) entry which is preliminary data.</text>
</comment>
<dbReference type="InterPro" id="IPR037518">
    <property type="entry name" value="MPN"/>
</dbReference>
<gene>
    <name evidence="7" type="ORF">DFR37_11828</name>
</gene>
<dbReference type="Gene3D" id="3.40.140.10">
    <property type="entry name" value="Cytidine Deaminase, domain 2"/>
    <property type="match status" value="1"/>
</dbReference>
<dbReference type="PROSITE" id="PS50249">
    <property type="entry name" value="MPN"/>
    <property type="match status" value="1"/>
</dbReference>
<feature type="domain" description="MPN" evidence="6">
    <location>
        <begin position="47"/>
        <end position="169"/>
    </location>
</feature>
<evidence type="ECO:0000256" key="2">
    <source>
        <dbReference type="ARBA" id="ARBA00022723"/>
    </source>
</evidence>
<dbReference type="InterPro" id="IPR025657">
    <property type="entry name" value="RadC_JAB"/>
</dbReference>
<dbReference type="GO" id="GO:0008237">
    <property type="term" value="F:metallopeptidase activity"/>
    <property type="evidence" value="ECO:0007669"/>
    <property type="project" value="UniProtKB-KW"/>
</dbReference>
<evidence type="ECO:0000313" key="7">
    <source>
        <dbReference type="EMBL" id="RBP35254.1"/>
    </source>
</evidence>
<dbReference type="PANTHER" id="PTHR30471">
    <property type="entry name" value="DNA REPAIR PROTEIN RADC"/>
    <property type="match status" value="1"/>
</dbReference>
<accession>A0A366H096</accession>
<evidence type="ECO:0000256" key="1">
    <source>
        <dbReference type="ARBA" id="ARBA00022670"/>
    </source>
</evidence>
<organism evidence="7 8">
    <name type="scientific">Eoetvoesiella caeni</name>
    <dbReference type="NCBI Taxonomy" id="645616"/>
    <lineage>
        <taxon>Bacteria</taxon>
        <taxon>Pseudomonadati</taxon>
        <taxon>Pseudomonadota</taxon>
        <taxon>Betaproteobacteria</taxon>
        <taxon>Burkholderiales</taxon>
        <taxon>Alcaligenaceae</taxon>
        <taxon>Eoetvoesiella</taxon>
    </lineage>
</organism>
<dbReference type="InterPro" id="IPR001405">
    <property type="entry name" value="UPF0758"/>
</dbReference>
<dbReference type="NCBIfam" id="TIGR00608">
    <property type="entry name" value="radc"/>
    <property type="match status" value="1"/>
</dbReference>
<keyword evidence="3" id="KW-0378">Hydrolase</keyword>
<keyword evidence="1" id="KW-0645">Protease</keyword>
<dbReference type="OrthoDB" id="9804482at2"/>